<dbReference type="InterPro" id="IPR007696">
    <property type="entry name" value="DNA_mismatch_repair_MutS_core"/>
</dbReference>
<dbReference type="GeneID" id="30964523"/>
<dbReference type="Gene3D" id="3.40.1170.10">
    <property type="entry name" value="DNA repair protein MutS, domain I"/>
    <property type="match status" value="1"/>
</dbReference>
<dbReference type="Gene3D" id="3.30.420.110">
    <property type="entry name" value="MutS, connector domain"/>
    <property type="match status" value="1"/>
</dbReference>
<dbReference type="InterPro" id="IPR027417">
    <property type="entry name" value="P-loop_NTPase"/>
</dbReference>
<dbReference type="InParanoid" id="A0A1D2VAI8"/>
<evidence type="ECO:0000256" key="4">
    <source>
        <dbReference type="ARBA" id="ARBA00022840"/>
    </source>
</evidence>
<dbReference type="RefSeq" id="XP_020045013.1">
    <property type="nucleotide sequence ID" value="XM_020190887.1"/>
</dbReference>
<dbReference type="GO" id="GO:0006298">
    <property type="term" value="P:mismatch repair"/>
    <property type="evidence" value="ECO:0007669"/>
    <property type="project" value="InterPro"/>
</dbReference>
<dbReference type="GO" id="GO:0005634">
    <property type="term" value="C:nucleus"/>
    <property type="evidence" value="ECO:0007669"/>
    <property type="project" value="TreeGrafter"/>
</dbReference>
<dbReference type="InterPro" id="IPR007860">
    <property type="entry name" value="DNA_mmatch_repair_MutS_con_dom"/>
</dbReference>
<keyword evidence="5" id="KW-0238">DNA-binding</keyword>
<name>A0A1D2VAI8_9ASCO</name>
<dbReference type="PROSITE" id="PS00486">
    <property type="entry name" value="DNA_MISMATCH_REPAIR_2"/>
    <property type="match status" value="1"/>
</dbReference>
<protein>
    <recommendedName>
        <fullName evidence="7">DNA mismatch repair proteins mutS family domain-containing protein</fullName>
    </recommendedName>
</protein>
<dbReference type="Pfam" id="PF01624">
    <property type="entry name" value="MutS_I"/>
    <property type="match status" value="1"/>
</dbReference>
<dbReference type="InterPro" id="IPR007695">
    <property type="entry name" value="DNA_mismatch_repair_MutS-lik_N"/>
</dbReference>
<evidence type="ECO:0000256" key="6">
    <source>
        <dbReference type="ARBA" id="ARBA00023204"/>
    </source>
</evidence>
<dbReference type="GO" id="GO:0140664">
    <property type="term" value="F:ATP-dependent DNA damage sensor activity"/>
    <property type="evidence" value="ECO:0007669"/>
    <property type="project" value="InterPro"/>
</dbReference>
<dbReference type="SUPFAM" id="SSF48334">
    <property type="entry name" value="DNA repair protein MutS, domain III"/>
    <property type="match status" value="1"/>
</dbReference>
<sequence length="978" mass="113186">MEEQKELDSSKQELLACEIQELVFNTKNVNDSASAYQPNEKNDAQIPDDRTVYSSENTTNLRYSATLQSIRDMMDEHPDKIVLTEVGSFYEIYFESAEEYASILNLKLASKTHSVKDKITDKVVKVEKVALSGFPAFTLNKYLDILVNELNKTVVLVNQYITDINLSRNTNIKTINRKIYRIITPGTIIDESLIKKDENNYICAIKLPSETTFNKNDISPTTKIGLAWCDISTSKFFFEETDFGNLINELERINPKEIIINSKIEQFKIASGKVFLNDLNNLNRYNISYFDTHKHVKDVSNYYSMFELSSTNDDSIAFIFKDVKQNLKYASTILLSYIRYHFPIDYEFNLSKPIEQIPDKYLLIDSRARKSLELKETYRDQKVLGSLFFTIRKTITPSGSRLLSDWISSPLCNKKMIKKRLNLVECFYKRNLLLDSILPILRKYGRTDISRILVNLTFFSNGLDGKVLKSLIDDIQIPENLVELIEEIIDVDSLIKTKQIEEKNQNDSFIEETDNYIENENESENKIQNDIETENEYSNLQTGLEAKLGKNDNGDQFSNLLWIIKPNFKNEKLSKLSELHEKLKLMLNKKDELFFKYSNLKHNYENIKKIEIKIEEDLPIVLMVFKNRKISTSSLEFELTKKEFKMEHLVKDFKLTKWFTTEEWSNIGIKIIKIVKDIKMEEKLILLEIRKEVLLKSEDLKRCSYIIDEIDILISFARLAKEFGLIKPEIVNENVFDIRRGRHISVEASLQKKSIEFISNDCFLDTKLGSLGYIISGPNMGGKSTYLRQIAIICIMAQIGSFVSADYAKIGLVDKIFTRIGSADDISNNQSTFMVEMRETSLSLNYSTPRSLIILDEIGRGTTTNEGISIAYGILKYLVNIKKCRFLFASHFVNEIDYLIKKDLNNKERIQESLEFKHTNYVQNDNGKGYYDRELKDGICKYSYADTVAQDAGMPEYVIEISKEAYKTLESQRADQIT</sequence>
<dbReference type="NCBIfam" id="NF003810">
    <property type="entry name" value="PRK05399.1"/>
    <property type="match status" value="1"/>
</dbReference>
<dbReference type="Proteomes" id="UP000095038">
    <property type="component" value="Unassembled WGS sequence"/>
</dbReference>
<reference evidence="9" key="1">
    <citation type="submission" date="2016-05" db="EMBL/GenBank/DDBJ databases">
        <title>Comparative genomics of biotechnologically important yeasts.</title>
        <authorList>
            <consortium name="DOE Joint Genome Institute"/>
            <person name="Riley R."/>
            <person name="Haridas S."/>
            <person name="Wolfe K.H."/>
            <person name="Lopes M.R."/>
            <person name="Hittinger C.T."/>
            <person name="Goker M."/>
            <person name="Salamov A."/>
            <person name="Wisecaver J."/>
            <person name="Long T.M."/>
            <person name="Aerts A.L."/>
            <person name="Barry K."/>
            <person name="Choi C."/>
            <person name="Clum A."/>
            <person name="Coughlan A.Y."/>
            <person name="Deshpande S."/>
            <person name="Douglass A.P."/>
            <person name="Hanson S.J."/>
            <person name="Klenk H.-P."/>
            <person name="Labutti K."/>
            <person name="Lapidus A."/>
            <person name="Lindquist E."/>
            <person name="Lipzen A."/>
            <person name="Meier-Kolthoff J.P."/>
            <person name="Ohm R.A."/>
            <person name="Otillar R.P."/>
            <person name="Pangilinan J."/>
            <person name="Peng Y."/>
            <person name="Rokas A."/>
            <person name="Rosa C.A."/>
            <person name="Scheuner C."/>
            <person name="Sibirny A.A."/>
            <person name="Slot J.C."/>
            <person name="Stielow J.B."/>
            <person name="Sun H."/>
            <person name="Kurtzman C.P."/>
            <person name="Blackwell M."/>
            <person name="Grigoriev I.V."/>
            <person name="Jeffries T.W."/>
        </authorList>
    </citation>
    <scope>NUCLEOTIDE SEQUENCE [LARGE SCALE GENOMIC DNA]</scope>
    <source>
        <strain evidence="9">DSM 1968</strain>
    </source>
</reference>
<dbReference type="SMART" id="SM00533">
    <property type="entry name" value="MUTSd"/>
    <property type="match status" value="1"/>
</dbReference>
<dbReference type="OrthoDB" id="2534523at2759"/>
<dbReference type="InterPro" id="IPR017261">
    <property type="entry name" value="DNA_mismatch_repair_MutS/MSH"/>
</dbReference>
<dbReference type="Pfam" id="PF05188">
    <property type="entry name" value="MutS_II"/>
    <property type="match status" value="1"/>
</dbReference>
<dbReference type="GO" id="GO:0005524">
    <property type="term" value="F:ATP binding"/>
    <property type="evidence" value="ECO:0007669"/>
    <property type="project" value="UniProtKB-KW"/>
</dbReference>
<feature type="domain" description="DNA mismatch repair proteins mutS family" evidence="7">
    <location>
        <begin position="851"/>
        <end position="867"/>
    </location>
</feature>
<dbReference type="InterPro" id="IPR036678">
    <property type="entry name" value="MutS_con_dom_sf"/>
</dbReference>
<keyword evidence="3" id="KW-0227">DNA damage</keyword>
<dbReference type="Gene3D" id="3.40.50.300">
    <property type="entry name" value="P-loop containing nucleotide triphosphate hydrolases"/>
    <property type="match status" value="1"/>
</dbReference>
<dbReference type="STRING" id="1344418.A0A1D2VAI8"/>
<evidence type="ECO:0000256" key="5">
    <source>
        <dbReference type="ARBA" id="ARBA00023125"/>
    </source>
</evidence>
<evidence type="ECO:0000256" key="1">
    <source>
        <dbReference type="ARBA" id="ARBA00006271"/>
    </source>
</evidence>
<dbReference type="InterPro" id="IPR045076">
    <property type="entry name" value="MutS"/>
</dbReference>
<dbReference type="EMBL" id="KV454490">
    <property type="protein sequence ID" value="ODV58706.1"/>
    <property type="molecule type" value="Genomic_DNA"/>
</dbReference>
<evidence type="ECO:0000256" key="2">
    <source>
        <dbReference type="ARBA" id="ARBA00022741"/>
    </source>
</evidence>
<dbReference type="SUPFAM" id="SSF53150">
    <property type="entry name" value="DNA repair protein MutS, domain II"/>
    <property type="match status" value="1"/>
</dbReference>
<keyword evidence="9" id="KW-1185">Reference proteome</keyword>
<dbReference type="PIRSF" id="PIRSF037677">
    <property type="entry name" value="DNA_mis_repair_Msh6"/>
    <property type="match status" value="1"/>
</dbReference>
<dbReference type="PANTHER" id="PTHR11361">
    <property type="entry name" value="DNA MISMATCH REPAIR PROTEIN MUTS FAMILY MEMBER"/>
    <property type="match status" value="1"/>
</dbReference>
<dbReference type="PANTHER" id="PTHR11361:SF34">
    <property type="entry name" value="DNA MISMATCH REPAIR PROTEIN MSH1, MITOCHONDRIAL"/>
    <property type="match status" value="1"/>
</dbReference>
<keyword evidence="6" id="KW-0234">DNA repair</keyword>
<organism evidence="8 9">
    <name type="scientific">Ascoidea rubescens DSM 1968</name>
    <dbReference type="NCBI Taxonomy" id="1344418"/>
    <lineage>
        <taxon>Eukaryota</taxon>
        <taxon>Fungi</taxon>
        <taxon>Dikarya</taxon>
        <taxon>Ascomycota</taxon>
        <taxon>Saccharomycotina</taxon>
        <taxon>Saccharomycetes</taxon>
        <taxon>Ascoideaceae</taxon>
        <taxon>Ascoidea</taxon>
    </lineage>
</organism>
<dbReference type="GO" id="GO:0030983">
    <property type="term" value="F:mismatched DNA binding"/>
    <property type="evidence" value="ECO:0007669"/>
    <property type="project" value="InterPro"/>
</dbReference>
<gene>
    <name evidence="8" type="ORF">ASCRUDRAFT_38830</name>
</gene>
<dbReference type="Pfam" id="PF05192">
    <property type="entry name" value="MutS_III"/>
    <property type="match status" value="1"/>
</dbReference>
<dbReference type="SMART" id="SM00534">
    <property type="entry name" value="MUTSac"/>
    <property type="match status" value="1"/>
</dbReference>
<dbReference type="Pfam" id="PF00488">
    <property type="entry name" value="MutS_V"/>
    <property type="match status" value="1"/>
</dbReference>
<dbReference type="FunCoup" id="A0A1D2VAI8">
    <property type="interactions" value="27"/>
</dbReference>
<evidence type="ECO:0000313" key="8">
    <source>
        <dbReference type="EMBL" id="ODV58706.1"/>
    </source>
</evidence>
<keyword evidence="2" id="KW-0547">Nucleotide-binding</keyword>
<dbReference type="GO" id="GO:0005739">
    <property type="term" value="C:mitochondrion"/>
    <property type="evidence" value="ECO:0007669"/>
    <property type="project" value="TreeGrafter"/>
</dbReference>
<dbReference type="SUPFAM" id="SSF55271">
    <property type="entry name" value="DNA repair protein MutS, domain I"/>
    <property type="match status" value="1"/>
</dbReference>
<accession>A0A1D2VAI8</accession>
<keyword evidence="4" id="KW-0067">ATP-binding</keyword>
<dbReference type="InterPro" id="IPR000432">
    <property type="entry name" value="DNA_mismatch_repair_MutS_C"/>
</dbReference>
<evidence type="ECO:0000259" key="7">
    <source>
        <dbReference type="PROSITE" id="PS00486"/>
    </source>
</evidence>
<dbReference type="Gene3D" id="1.10.1420.10">
    <property type="match status" value="1"/>
</dbReference>
<proteinExistence type="inferred from homology"/>
<evidence type="ECO:0000256" key="3">
    <source>
        <dbReference type="ARBA" id="ARBA00022763"/>
    </source>
</evidence>
<dbReference type="AlphaFoldDB" id="A0A1D2VAI8"/>
<evidence type="ECO:0000313" key="9">
    <source>
        <dbReference type="Proteomes" id="UP000095038"/>
    </source>
</evidence>
<dbReference type="SUPFAM" id="SSF52540">
    <property type="entry name" value="P-loop containing nucleoside triphosphate hydrolases"/>
    <property type="match status" value="1"/>
</dbReference>
<dbReference type="GO" id="GO:0043504">
    <property type="term" value="P:mitochondrial DNA repair"/>
    <property type="evidence" value="ECO:0007669"/>
    <property type="project" value="TreeGrafter"/>
</dbReference>
<dbReference type="InterPro" id="IPR016151">
    <property type="entry name" value="DNA_mismatch_repair_MutS_N"/>
</dbReference>
<comment type="similarity">
    <text evidence="1">Belongs to the DNA mismatch repair MutS family.</text>
</comment>
<dbReference type="InterPro" id="IPR036187">
    <property type="entry name" value="DNA_mismatch_repair_MutS_sf"/>
</dbReference>